<accession>A0AAW1X0J7</accession>
<proteinExistence type="predicted"/>
<sequence length="590" mass="67201">MEQWNYSWDDSRNFEHPWYFQNQCIEPPHPLLPYFEMTAAYLQKSLTDDDERWRETQERSSKIDYLIKQIEANRLLEQNQELTNLQPCKLHDPDSLLMHNDNYVHSYGVEREENVPLNDVDNIVMHHDFKLKEDGNREEELVLPGNGLGDCDVVMLRSNKGVDKEAGGEENVPSGEQRKLPTNGEVVLKEEASAIIQRRASPDIHDPTSFVVGCTIGEKFFDGTLMDMGTSINIMPLATFRKLAIGSLQPTSMSVQLADKTFRMPLGIVEDVLIRVDKFILPADFVILDMDEDPKVESGLPIILGRPFLAIAGAKINVQKGTVKLKVLGEKVKLQVLQPSFPQNIIKEVLSTDLVKGNQAKSERIFGPLNPPKPLDQDHSSVVAANQELQELSYLDDDDDDMFDEVAHLYMPDDKASIVYTPEFEPESFASPLPVHKTEVSLACVRPELDMDPHFMGQQTSSFEQVHQLDEFQSPQRLEAVQPNSTIHERDRGILPTPYIPPHRRMFMPTSYVYPHEHRLSSSFESFKMRSPPCNEVQLEAIQCLRDILGIGQNRVMTHEWYPPPYTSCKSMVSPYMSCYGGRLLYFAPP</sequence>
<dbReference type="EMBL" id="JBEDUW010000005">
    <property type="protein sequence ID" value="KAK9929830.1"/>
    <property type="molecule type" value="Genomic_DNA"/>
</dbReference>
<dbReference type="Gene3D" id="2.40.70.10">
    <property type="entry name" value="Acid Proteases"/>
    <property type="match status" value="1"/>
</dbReference>
<name>A0AAW1X0J7_RUBAR</name>
<gene>
    <name evidence="1" type="ORF">M0R45_026908</name>
</gene>
<dbReference type="Proteomes" id="UP001457282">
    <property type="component" value="Unassembled WGS sequence"/>
</dbReference>
<protein>
    <submittedName>
        <fullName evidence="1">Uncharacterized protein</fullName>
    </submittedName>
</protein>
<keyword evidence="2" id="KW-1185">Reference proteome</keyword>
<dbReference type="InterPro" id="IPR021109">
    <property type="entry name" value="Peptidase_aspartic_dom_sf"/>
</dbReference>
<dbReference type="CDD" id="cd00303">
    <property type="entry name" value="retropepsin_like"/>
    <property type="match status" value="1"/>
</dbReference>
<evidence type="ECO:0000313" key="2">
    <source>
        <dbReference type="Proteomes" id="UP001457282"/>
    </source>
</evidence>
<organism evidence="1 2">
    <name type="scientific">Rubus argutus</name>
    <name type="common">Southern blackberry</name>
    <dbReference type="NCBI Taxonomy" id="59490"/>
    <lineage>
        <taxon>Eukaryota</taxon>
        <taxon>Viridiplantae</taxon>
        <taxon>Streptophyta</taxon>
        <taxon>Embryophyta</taxon>
        <taxon>Tracheophyta</taxon>
        <taxon>Spermatophyta</taxon>
        <taxon>Magnoliopsida</taxon>
        <taxon>eudicotyledons</taxon>
        <taxon>Gunneridae</taxon>
        <taxon>Pentapetalae</taxon>
        <taxon>rosids</taxon>
        <taxon>fabids</taxon>
        <taxon>Rosales</taxon>
        <taxon>Rosaceae</taxon>
        <taxon>Rosoideae</taxon>
        <taxon>Rosoideae incertae sedis</taxon>
        <taxon>Rubus</taxon>
    </lineage>
</organism>
<dbReference type="PANTHER" id="PTHR33067:SF9">
    <property type="entry name" value="RNA-DIRECTED DNA POLYMERASE"/>
    <property type="match status" value="1"/>
</dbReference>
<evidence type="ECO:0000313" key="1">
    <source>
        <dbReference type="EMBL" id="KAK9929830.1"/>
    </source>
</evidence>
<dbReference type="PANTHER" id="PTHR33067">
    <property type="entry name" value="RNA-DIRECTED DNA POLYMERASE-RELATED"/>
    <property type="match status" value="1"/>
</dbReference>
<dbReference type="AlphaFoldDB" id="A0AAW1X0J7"/>
<reference evidence="1 2" key="1">
    <citation type="journal article" date="2023" name="G3 (Bethesda)">
        <title>A chromosome-length genome assembly and annotation of blackberry (Rubus argutus, cv. 'Hillquist').</title>
        <authorList>
            <person name="Bruna T."/>
            <person name="Aryal R."/>
            <person name="Dudchenko O."/>
            <person name="Sargent D.J."/>
            <person name="Mead D."/>
            <person name="Buti M."/>
            <person name="Cavallini A."/>
            <person name="Hytonen T."/>
            <person name="Andres J."/>
            <person name="Pham M."/>
            <person name="Weisz D."/>
            <person name="Mascagni F."/>
            <person name="Usai G."/>
            <person name="Natali L."/>
            <person name="Bassil N."/>
            <person name="Fernandez G.E."/>
            <person name="Lomsadze A."/>
            <person name="Armour M."/>
            <person name="Olukolu B."/>
            <person name="Poorten T."/>
            <person name="Britton C."/>
            <person name="Davik J."/>
            <person name="Ashrafi H."/>
            <person name="Aiden E.L."/>
            <person name="Borodovsky M."/>
            <person name="Worthington M."/>
        </authorList>
    </citation>
    <scope>NUCLEOTIDE SEQUENCE [LARGE SCALE GENOMIC DNA]</scope>
    <source>
        <strain evidence="1">PI 553951</strain>
    </source>
</reference>
<comment type="caution">
    <text evidence="1">The sequence shown here is derived from an EMBL/GenBank/DDBJ whole genome shotgun (WGS) entry which is preliminary data.</text>
</comment>